<dbReference type="GO" id="GO:0015344">
    <property type="term" value="F:siderophore uptake transmembrane transporter activity"/>
    <property type="evidence" value="ECO:0007669"/>
    <property type="project" value="TreeGrafter"/>
</dbReference>
<dbReference type="PANTHER" id="PTHR30069">
    <property type="entry name" value="TONB-DEPENDENT OUTER MEMBRANE RECEPTOR"/>
    <property type="match status" value="1"/>
</dbReference>
<name>A0A368ZGM4_9FLAO</name>
<evidence type="ECO:0000259" key="3">
    <source>
        <dbReference type="Pfam" id="PF07715"/>
    </source>
</evidence>
<dbReference type="InterPro" id="IPR012910">
    <property type="entry name" value="Plug_dom"/>
</dbReference>
<keyword evidence="4" id="KW-0675">Receptor</keyword>
<comment type="caution">
    <text evidence="4">The sequence shown here is derived from an EMBL/GenBank/DDBJ whole genome shotgun (WGS) entry which is preliminary data.</text>
</comment>
<keyword evidence="5" id="KW-1185">Reference proteome</keyword>
<dbReference type="GO" id="GO:0044718">
    <property type="term" value="P:siderophore transmembrane transport"/>
    <property type="evidence" value="ECO:0007669"/>
    <property type="project" value="TreeGrafter"/>
</dbReference>
<dbReference type="Gene3D" id="2.60.40.1120">
    <property type="entry name" value="Carboxypeptidase-like, regulatory domain"/>
    <property type="match status" value="1"/>
</dbReference>
<dbReference type="Pfam" id="PF13715">
    <property type="entry name" value="CarbopepD_reg_2"/>
    <property type="match status" value="1"/>
</dbReference>
<keyword evidence="1 2" id="KW-0732">Signal</keyword>
<dbReference type="EMBL" id="QPJO01000002">
    <property type="protein sequence ID" value="RCW92360.1"/>
    <property type="molecule type" value="Genomic_DNA"/>
</dbReference>
<dbReference type="SUPFAM" id="SSF49464">
    <property type="entry name" value="Carboxypeptidase regulatory domain-like"/>
    <property type="match status" value="1"/>
</dbReference>
<dbReference type="RefSeq" id="WP_317048380.1">
    <property type="nucleotide sequence ID" value="NZ_QPJO01000002.1"/>
</dbReference>
<evidence type="ECO:0000256" key="1">
    <source>
        <dbReference type="ARBA" id="ARBA00022729"/>
    </source>
</evidence>
<dbReference type="InterPro" id="IPR037066">
    <property type="entry name" value="Plug_dom_sf"/>
</dbReference>
<feature type="signal peptide" evidence="2">
    <location>
        <begin position="1"/>
        <end position="18"/>
    </location>
</feature>
<dbReference type="PANTHER" id="PTHR30069:SF29">
    <property type="entry name" value="HEMOGLOBIN AND HEMOGLOBIN-HAPTOGLOBIN-BINDING PROTEIN 1-RELATED"/>
    <property type="match status" value="1"/>
</dbReference>
<dbReference type="AlphaFoldDB" id="A0A368ZGM4"/>
<evidence type="ECO:0000256" key="2">
    <source>
        <dbReference type="SAM" id="SignalP"/>
    </source>
</evidence>
<proteinExistence type="predicted"/>
<dbReference type="Proteomes" id="UP000253436">
    <property type="component" value="Unassembled WGS sequence"/>
</dbReference>
<feature type="domain" description="TonB-dependent receptor plug" evidence="3">
    <location>
        <begin position="135"/>
        <end position="213"/>
    </location>
</feature>
<evidence type="ECO:0000313" key="4">
    <source>
        <dbReference type="EMBL" id="RCW92360.1"/>
    </source>
</evidence>
<reference evidence="4 5" key="1">
    <citation type="submission" date="2018-07" db="EMBL/GenBank/DDBJ databases">
        <title>Genomic Encyclopedia of Type Strains, Phase III (KMG-III): the genomes of soil and plant-associated and newly described type strains.</title>
        <authorList>
            <person name="Whitman W."/>
        </authorList>
    </citation>
    <scope>NUCLEOTIDE SEQUENCE [LARGE SCALE GENOMIC DNA]</scope>
    <source>
        <strain evidence="4 5">CECT 7958</strain>
    </source>
</reference>
<dbReference type="InterPro" id="IPR008969">
    <property type="entry name" value="CarboxyPept-like_regulatory"/>
</dbReference>
<feature type="chain" id="PRO_5016977743" evidence="2">
    <location>
        <begin position="19"/>
        <end position="275"/>
    </location>
</feature>
<organism evidence="4 5">
    <name type="scientific">Winogradskyella arenosi</name>
    <dbReference type="NCBI Taxonomy" id="533325"/>
    <lineage>
        <taxon>Bacteria</taxon>
        <taxon>Pseudomonadati</taxon>
        <taxon>Bacteroidota</taxon>
        <taxon>Flavobacteriia</taxon>
        <taxon>Flavobacteriales</taxon>
        <taxon>Flavobacteriaceae</taxon>
        <taxon>Winogradskyella</taxon>
    </lineage>
</organism>
<accession>A0A368ZGM4</accession>
<gene>
    <name evidence="4" type="ORF">DFQ08_102384</name>
</gene>
<sequence length="275" mass="29847">MRKFIFYCICFLVGQVHAQSTVSGKVIDVKKQAIVGANVYILGTYDGATTNAEGEFRFTTSAQEGPVLVVSFLSYETKNITLKPSQFQNLKIILREGVQSLDTVVVSAGTFEANDNSKVSVLKPLDVVTTASALGDFVGALQTLPGTSNVAEDGRLFVRGGTPDETQVFIDGIRVFTPYSPSANNTPTRGRYSPFLFNGITFSTGGYASEYGQALSSVLLLNTINEPTHKKTDISLMSIGFGIGHTEKWEKSSLSFNTSYVNLAPYLKVFKDKND</sequence>
<evidence type="ECO:0000313" key="5">
    <source>
        <dbReference type="Proteomes" id="UP000253436"/>
    </source>
</evidence>
<protein>
    <submittedName>
        <fullName evidence="4">TonB-dependent receptor-like protein</fullName>
    </submittedName>
</protein>
<dbReference type="Pfam" id="PF07715">
    <property type="entry name" value="Plug"/>
    <property type="match status" value="1"/>
</dbReference>
<dbReference type="Gene3D" id="2.170.130.10">
    <property type="entry name" value="TonB-dependent receptor, plug domain"/>
    <property type="match status" value="1"/>
</dbReference>
<dbReference type="SUPFAM" id="SSF56935">
    <property type="entry name" value="Porins"/>
    <property type="match status" value="1"/>
</dbReference>
<dbReference type="InterPro" id="IPR039426">
    <property type="entry name" value="TonB-dep_rcpt-like"/>
</dbReference>